<feature type="region of interest" description="Disordered" evidence="1">
    <location>
        <begin position="35"/>
        <end position="54"/>
    </location>
</feature>
<organism evidence="2 3">
    <name type="scientific">Ooceraea biroi</name>
    <name type="common">Clonal raider ant</name>
    <name type="synonym">Cerapachys biroi</name>
    <dbReference type="NCBI Taxonomy" id="2015173"/>
    <lineage>
        <taxon>Eukaryota</taxon>
        <taxon>Metazoa</taxon>
        <taxon>Ecdysozoa</taxon>
        <taxon>Arthropoda</taxon>
        <taxon>Hexapoda</taxon>
        <taxon>Insecta</taxon>
        <taxon>Pterygota</taxon>
        <taxon>Neoptera</taxon>
        <taxon>Endopterygota</taxon>
        <taxon>Hymenoptera</taxon>
        <taxon>Apocrita</taxon>
        <taxon>Aculeata</taxon>
        <taxon>Formicoidea</taxon>
        <taxon>Formicidae</taxon>
        <taxon>Dorylinae</taxon>
        <taxon>Ooceraea</taxon>
    </lineage>
</organism>
<proteinExistence type="predicted"/>
<evidence type="ECO:0000313" key="3">
    <source>
        <dbReference type="Proteomes" id="UP000053097"/>
    </source>
</evidence>
<gene>
    <name evidence="2" type="ORF">X777_08337</name>
</gene>
<feature type="non-terminal residue" evidence="2">
    <location>
        <position position="1"/>
    </location>
</feature>
<protein>
    <submittedName>
        <fullName evidence="2">Uncharacterized protein</fullName>
    </submittedName>
</protein>
<sequence length="94" mass="11031">EEYLKSSLREREGEGAITRLSFSNVWLAGDRTLREKEEKGKEETARGEWERSDARGEKTGAKRFLSQLLNGRLLRGYNRFMVIPSTKFPRWNPR</sequence>
<evidence type="ECO:0000313" key="2">
    <source>
        <dbReference type="EMBL" id="EZA61125.1"/>
    </source>
</evidence>
<evidence type="ECO:0000256" key="1">
    <source>
        <dbReference type="SAM" id="MobiDB-lite"/>
    </source>
</evidence>
<reference evidence="2 3" key="1">
    <citation type="journal article" date="2014" name="Curr. Biol.">
        <title>The genome of the clonal raider ant Cerapachys biroi.</title>
        <authorList>
            <person name="Oxley P.R."/>
            <person name="Ji L."/>
            <person name="Fetter-Pruneda I."/>
            <person name="McKenzie S.K."/>
            <person name="Li C."/>
            <person name="Hu H."/>
            <person name="Zhang G."/>
            <person name="Kronauer D.J."/>
        </authorList>
    </citation>
    <scope>NUCLEOTIDE SEQUENCE [LARGE SCALE GENOMIC DNA]</scope>
</reference>
<name>A0A026WYL5_OOCBI</name>
<dbReference type="EMBL" id="KK107063">
    <property type="protein sequence ID" value="EZA61125.1"/>
    <property type="molecule type" value="Genomic_DNA"/>
</dbReference>
<keyword evidence="3" id="KW-1185">Reference proteome</keyword>
<dbReference type="AlphaFoldDB" id="A0A026WYL5"/>
<accession>A0A026WYL5</accession>
<dbReference type="Proteomes" id="UP000053097">
    <property type="component" value="Unassembled WGS sequence"/>
</dbReference>